<dbReference type="PaxDb" id="3708-A0A078GWZ8"/>
<sequence>MWGSIGVSLLGRGLAFMLLVCCVLVRGGNYTDRYIRGGWLWNGAILVVIYFHKQCDTAMGFPTKKL</sequence>
<dbReference type="EMBL" id="LK032230">
    <property type="protein sequence ID" value="CDY29123.1"/>
    <property type="molecule type" value="Genomic_DNA"/>
</dbReference>
<accession>A0A078GWZ8</accession>
<keyword evidence="3" id="KW-1185">Reference proteome</keyword>
<evidence type="ECO:0000313" key="2">
    <source>
        <dbReference type="EMBL" id="CDY29123.1"/>
    </source>
</evidence>
<dbReference type="Gramene" id="CDY29123">
    <property type="protein sequence ID" value="CDY29123"/>
    <property type="gene ID" value="GSBRNA2T00041910001"/>
</dbReference>
<evidence type="ECO:0000256" key="1">
    <source>
        <dbReference type="SAM" id="Phobius"/>
    </source>
</evidence>
<feature type="transmembrane region" description="Helical" evidence="1">
    <location>
        <begin position="9"/>
        <end position="28"/>
    </location>
</feature>
<proteinExistence type="predicted"/>
<organism evidence="2 3">
    <name type="scientific">Brassica napus</name>
    <name type="common">Rape</name>
    <dbReference type="NCBI Taxonomy" id="3708"/>
    <lineage>
        <taxon>Eukaryota</taxon>
        <taxon>Viridiplantae</taxon>
        <taxon>Streptophyta</taxon>
        <taxon>Embryophyta</taxon>
        <taxon>Tracheophyta</taxon>
        <taxon>Spermatophyta</taxon>
        <taxon>Magnoliopsida</taxon>
        <taxon>eudicotyledons</taxon>
        <taxon>Gunneridae</taxon>
        <taxon>Pentapetalae</taxon>
        <taxon>rosids</taxon>
        <taxon>malvids</taxon>
        <taxon>Brassicales</taxon>
        <taxon>Brassicaceae</taxon>
        <taxon>Brassiceae</taxon>
        <taxon>Brassica</taxon>
    </lineage>
</organism>
<dbReference type="Proteomes" id="UP000028999">
    <property type="component" value="Unassembled WGS sequence"/>
</dbReference>
<keyword evidence="1" id="KW-0472">Membrane</keyword>
<keyword evidence="1" id="KW-1133">Transmembrane helix</keyword>
<gene>
    <name evidence="2" type="primary">BnaC09g18490D</name>
    <name evidence="2" type="ORF">GSBRNA2T00041910001</name>
</gene>
<protein>
    <submittedName>
        <fullName evidence="2">BnaC09g18490D protein</fullName>
    </submittedName>
</protein>
<name>A0A078GWZ8_BRANA</name>
<keyword evidence="1" id="KW-0812">Transmembrane</keyword>
<dbReference type="AlphaFoldDB" id="A0A078GWZ8"/>
<reference evidence="2 3" key="1">
    <citation type="journal article" date="2014" name="Science">
        <title>Plant genetics. Early allopolyploid evolution in the post-Neolithic Brassica napus oilseed genome.</title>
        <authorList>
            <person name="Chalhoub B."/>
            <person name="Denoeud F."/>
            <person name="Liu S."/>
            <person name="Parkin I.A."/>
            <person name="Tang H."/>
            <person name="Wang X."/>
            <person name="Chiquet J."/>
            <person name="Belcram H."/>
            <person name="Tong C."/>
            <person name="Samans B."/>
            <person name="Correa M."/>
            <person name="Da Silva C."/>
            <person name="Just J."/>
            <person name="Falentin C."/>
            <person name="Koh C.S."/>
            <person name="Le Clainche I."/>
            <person name="Bernard M."/>
            <person name="Bento P."/>
            <person name="Noel B."/>
            <person name="Labadie K."/>
            <person name="Alberti A."/>
            <person name="Charles M."/>
            <person name="Arnaud D."/>
            <person name="Guo H."/>
            <person name="Daviaud C."/>
            <person name="Alamery S."/>
            <person name="Jabbari K."/>
            <person name="Zhao M."/>
            <person name="Edger P.P."/>
            <person name="Chelaifa H."/>
            <person name="Tack D."/>
            <person name="Lassalle G."/>
            <person name="Mestiri I."/>
            <person name="Schnel N."/>
            <person name="Le Paslier M.C."/>
            <person name="Fan G."/>
            <person name="Renault V."/>
            <person name="Bayer P.E."/>
            <person name="Golicz A.A."/>
            <person name="Manoli S."/>
            <person name="Lee T.H."/>
            <person name="Thi V.H."/>
            <person name="Chalabi S."/>
            <person name="Hu Q."/>
            <person name="Fan C."/>
            <person name="Tollenaere R."/>
            <person name="Lu Y."/>
            <person name="Battail C."/>
            <person name="Shen J."/>
            <person name="Sidebottom C.H."/>
            <person name="Wang X."/>
            <person name="Canaguier A."/>
            <person name="Chauveau A."/>
            <person name="Berard A."/>
            <person name="Deniot G."/>
            <person name="Guan M."/>
            <person name="Liu Z."/>
            <person name="Sun F."/>
            <person name="Lim Y.P."/>
            <person name="Lyons E."/>
            <person name="Town C.D."/>
            <person name="Bancroft I."/>
            <person name="Wang X."/>
            <person name="Meng J."/>
            <person name="Ma J."/>
            <person name="Pires J.C."/>
            <person name="King G.J."/>
            <person name="Brunel D."/>
            <person name="Delourme R."/>
            <person name="Renard M."/>
            <person name="Aury J.M."/>
            <person name="Adams K.L."/>
            <person name="Batley J."/>
            <person name="Snowdon R.J."/>
            <person name="Tost J."/>
            <person name="Edwards D."/>
            <person name="Zhou Y."/>
            <person name="Hua W."/>
            <person name="Sharpe A.G."/>
            <person name="Paterson A.H."/>
            <person name="Guan C."/>
            <person name="Wincker P."/>
        </authorList>
    </citation>
    <scope>NUCLEOTIDE SEQUENCE [LARGE SCALE GENOMIC DNA]</scope>
    <source>
        <strain evidence="3">cv. Darmor-bzh</strain>
    </source>
</reference>
<evidence type="ECO:0000313" key="3">
    <source>
        <dbReference type="Proteomes" id="UP000028999"/>
    </source>
</evidence>
<feature type="transmembrane region" description="Helical" evidence="1">
    <location>
        <begin position="34"/>
        <end position="51"/>
    </location>
</feature>